<evidence type="ECO:0000259" key="1">
    <source>
        <dbReference type="Pfam" id="PF00248"/>
    </source>
</evidence>
<dbReference type="CDD" id="cd19086">
    <property type="entry name" value="AKR_AKR11C1"/>
    <property type="match status" value="1"/>
</dbReference>
<sequence length="333" mass="37560">MKYRTFGKTGWSVSEIGFGGWQLGGDFGKVDENESIRTLHHAWDRGINFVDTAQMYGRGRSEEVIGKALREWKGSGPVYIATKVQPIAWPDASDGTPAMEGRYPAAHLREQCEASLLRLGVEAIDLYQLHGWFPSGIQHTEWYDTLLQLQQEGKIREIGVSIRDYRPEDGIELAETGWVASQQVVFNIFEQRPAERLLPACRENGAAVIARVPFDEGALIGNWTPGTYDEWEEGDVRKRYFRGERFMKTFRKVEQLKETLRQTAGDRYSTLAEAALRFCLSDPAVSVVIPGMKSPAEVDLNVAVSDGEPLPADLLEAFRAYQWPRNYHTAGEE</sequence>
<protein>
    <submittedName>
        <fullName evidence="2">Aldo/keto reductase</fullName>
    </submittedName>
</protein>
<name>A0ABY5SDI0_9BACL</name>
<proteinExistence type="predicted"/>
<gene>
    <name evidence="2" type="ORF">L1F29_09470</name>
</gene>
<dbReference type="Proteomes" id="UP001057877">
    <property type="component" value="Chromosome"/>
</dbReference>
<organism evidence="2 3">
    <name type="scientific">Paenibacillus spongiae</name>
    <dbReference type="NCBI Taxonomy" id="2909671"/>
    <lineage>
        <taxon>Bacteria</taxon>
        <taxon>Bacillati</taxon>
        <taxon>Bacillota</taxon>
        <taxon>Bacilli</taxon>
        <taxon>Bacillales</taxon>
        <taxon>Paenibacillaceae</taxon>
        <taxon>Paenibacillus</taxon>
    </lineage>
</organism>
<accession>A0ABY5SDI0</accession>
<reference evidence="2" key="1">
    <citation type="submission" date="2022-01" db="EMBL/GenBank/DDBJ databases">
        <title>Paenibacillus spongiae sp. nov., isolated from marine sponge.</title>
        <authorList>
            <person name="Li Z."/>
            <person name="Zhang M."/>
        </authorList>
    </citation>
    <scope>NUCLEOTIDE SEQUENCE</scope>
    <source>
        <strain evidence="2">PHS-Z3</strain>
    </source>
</reference>
<evidence type="ECO:0000313" key="3">
    <source>
        <dbReference type="Proteomes" id="UP001057877"/>
    </source>
</evidence>
<feature type="domain" description="NADP-dependent oxidoreductase" evidence="1">
    <location>
        <begin position="15"/>
        <end position="315"/>
    </location>
</feature>
<dbReference type="Pfam" id="PF00248">
    <property type="entry name" value="Aldo_ket_red"/>
    <property type="match status" value="1"/>
</dbReference>
<dbReference type="InterPro" id="IPR053135">
    <property type="entry name" value="AKR2_Oxidoreductase"/>
</dbReference>
<dbReference type="SUPFAM" id="SSF51430">
    <property type="entry name" value="NAD(P)-linked oxidoreductase"/>
    <property type="match status" value="1"/>
</dbReference>
<dbReference type="RefSeq" id="WP_258388079.1">
    <property type="nucleotide sequence ID" value="NZ_CP091430.1"/>
</dbReference>
<dbReference type="InterPro" id="IPR023210">
    <property type="entry name" value="NADP_OxRdtase_dom"/>
</dbReference>
<dbReference type="PANTHER" id="PTHR43312:SF1">
    <property type="entry name" value="NADP-DEPENDENT OXIDOREDUCTASE DOMAIN-CONTAINING PROTEIN"/>
    <property type="match status" value="1"/>
</dbReference>
<dbReference type="PANTHER" id="PTHR43312">
    <property type="entry name" value="D-THREO-ALDOSE 1-DEHYDROGENASE"/>
    <property type="match status" value="1"/>
</dbReference>
<keyword evidence="3" id="KW-1185">Reference proteome</keyword>
<dbReference type="EMBL" id="CP091430">
    <property type="protein sequence ID" value="UVI32019.1"/>
    <property type="molecule type" value="Genomic_DNA"/>
</dbReference>
<dbReference type="Gene3D" id="3.20.20.100">
    <property type="entry name" value="NADP-dependent oxidoreductase domain"/>
    <property type="match status" value="1"/>
</dbReference>
<evidence type="ECO:0000313" key="2">
    <source>
        <dbReference type="EMBL" id="UVI32019.1"/>
    </source>
</evidence>
<dbReference type="InterPro" id="IPR036812">
    <property type="entry name" value="NAD(P)_OxRdtase_dom_sf"/>
</dbReference>